<keyword evidence="2" id="KW-0500">Molybdenum</keyword>
<proteinExistence type="inferred from homology"/>
<dbReference type="PANTHER" id="PTHR11908:SF132">
    <property type="entry name" value="ALDEHYDE OXIDASE 1-RELATED"/>
    <property type="match status" value="1"/>
</dbReference>
<dbReference type="InterPro" id="IPR016208">
    <property type="entry name" value="Ald_Oxase/xanthine_DH-like"/>
</dbReference>
<comment type="similarity">
    <text evidence="1">Belongs to the xanthine dehydrogenase family.</text>
</comment>
<evidence type="ECO:0000256" key="1">
    <source>
        <dbReference type="ARBA" id="ARBA00006849"/>
    </source>
</evidence>
<dbReference type="Pfam" id="PF20256">
    <property type="entry name" value="MoCoBD_2"/>
    <property type="match status" value="1"/>
</dbReference>
<dbReference type="InterPro" id="IPR037165">
    <property type="entry name" value="AldOxase/xan_DH_Mopterin-bd_sf"/>
</dbReference>
<evidence type="ECO:0000259" key="4">
    <source>
        <dbReference type="SMART" id="SM01008"/>
    </source>
</evidence>
<evidence type="ECO:0000256" key="3">
    <source>
        <dbReference type="ARBA" id="ARBA00023002"/>
    </source>
</evidence>
<evidence type="ECO:0000313" key="6">
    <source>
        <dbReference type="Proteomes" id="UP000219329"/>
    </source>
</evidence>
<dbReference type="SUPFAM" id="SSF56003">
    <property type="entry name" value="Molybdenum cofactor-binding domain"/>
    <property type="match status" value="1"/>
</dbReference>
<evidence type="ECO:0000256" key="2">
    <source>
        <dbReference type="ARBA" id="ARBA00022505"/>
    </source>
</evidence>
<sequence length="802" mass="85946">MAYTLIGKDFIPPDVHGKVTGKAKYAEDFKVEGMLYARLLTSPIPHARIVRLDVSKALQMEGVVAVLTADDVPEMPNLGNPILTNEPAYVGDPILAVAAIDEQTAEDAIEAIDFIFEPLPFVVDPLKSLQPGGPHARVQGNVGNSTMREEFRSIHWTDDEFASLANNQLPQGEAAREWTVGDLEAGFDQADYILDESFVTASYSHNSMEPRSAMAYWENGKCFLYGSSQSQSFPVPGLAAYIGIEPENLVFVAEFCGGGFGSKGGPYPTMTIPAHLSRLTGRPVMLRISREEEYYIGSARHGFQGRAKMGFREDGRITAIDLYIVQDNGANAGFSDWLSAGDAVSLVYQPGAMRFRGIPVFTNTPFKGPQRGPGQNQVHSAIEPLLDKAARELGIDPLTIRQINAPQSEDTYGANASSLTSSHMSEALKRGAEQFDWEGRRAQSGQRNGNKVIGLGVGQAYHSAGSNGFDGLVRITPEGKLHIHTGVGNLGTYSHTGTSRVAAEVLKCDWNNCVIERGDSRRHLPWNLGQFGSNTSFTMTRTNYVAALDALEKLLEIASIELGGSPEDYGIGEERVFRKDNPSSFISYGDAATKAIELGGKYSGQSVPEDINAMTSRSVAALAGTGLIGVAKDNLEKEGTVPALAAGFVKIELDLETGKFDILDYLGVADCGTVIHPRGLEIQVKSAAVMGFGMAGFERHAYDPQNGLPAATGLHNAKLPSYLDVPSPLDWAATNIPDPQNPVGAKGVGEPIQGCATAALLCAISDALDGHVFNRVPVTADMIVNAASGREQSHSPLDTNTT</sequence>
<dbReference type="AlphaFoldDB" id="A0A2A5WA21"/>
<name>A0A2A5WA21_9GAMM</name>
<evidence type="ECO:0000313" key="5">
    <source>
        <dbReference type="EMBL" id="PDH33320.1"/>
    </source>
</evidence>
<dbReference type="Gene3D" id="3.90.1170.50">
    <property type="entry name" value="Aldehyde oxidase/xanthine dehydrogenase, a/b hammerhead"/>
    <property type="match status" value="1"/>
</dbReference>
<accession>A0A2A5WA21</accession>
<dbReference type="Pfam" id="PF01315">
    <property type="entry name" value="Ald_Xan_dh_C"/>
    <property type="match status" value="1"/>
</dbReference>
<keyword evidence="3" id="KW-0560">Oxidoreductase</keyword>
<dbReference type="GO" id="GO:0005506">
    <property type="term" value="F:iron ion binding"/>
    <property type="evidence" value="ECO:0007669"/>
    <property type="project" value="InterPro"/>
</dbReference>
<dbReference type="Pfam" id="PF02738">
    <property type="entry name" value="MoCoBD_1"/>
    <property type="match status" value="1"/>
</dbReference>
<dbReference type="Proteomes" id="UP000219329">
    <property type="component" value="Unassembled WGS sequence"/>
</dbReference>
<reference evidence="5 6" key="1">
    <citation type="submission" date="2017-08" db="EMBL/GenBank/DDBJ databases">
        <title>Fine stratification of microbial communities through a metagenomic profile of the photic zone.</title>
        <authorList>
            <person name="Haro-Moreno J.M."/>
            <person name="Lopez-Perez M."/>
            <person name="De La Torre J."/>
            <person name="Picazo A."/>
            <person name="Camacho A."/>
            <person name="Rodriguez-Valera F."/>
        </authorList>
    </citation>
    <scope>NUCLEOTIDE SEQUENCE [LARGE SCALE GENOMIC DNA]</scope>
    <source>
        <strain evidence="5">MED-G28</strain>
    </source>
</reference>
<dbReference type="InterPro" id="IPR036856">
    <property type="entry name" value="Ald_Oxase/Xan_DH_a/b_sf"/>
</dbReference>
<dbReference type="InterPro" id="IPR000674">
    <property type="entry name" value="Ald_Oxase/Xan_DH_a/b"/>
</dbReference>
<dbReference type="GO" id="GO:0016491">
    <property type="term" value="F:oxidoreductase activity"/>
    <property type="evidence" value="ECO:0007669"/>
    <property type="project" value="UniProtKB-KW"/>
</dbReference>
<feature type="domain" description="Aldehyde oxidase/xanthine dehydrogenase a/b hammerhead" evidence="4">
    <location>
        <begin position="20"/>
        <end position="120"/>
    </location>
</feature>
<dbReference type="SMART" id="SM01008">
    <property type="entry name" value="Ald_Xan_dh_C"/>
    <property type="match status" value="1"/>
</dbReference>
<comment type="caution">
    <text evidence="5">The sequence shown here is derived from an EMBL/GenBank/DDBJ whole genome shotgun (WGS) entry which is preliminary data.</text>
</comment>
<gene>
    <name evidence="5" type="ORF">CNF02_09020</name>
</gene>
<dbReference type="SUPFAM" id="SSF54665">
    <property type="entry name" value="CO dehydrogenase molybdoprotein N-domain-like"/>
    <property type="match status" value="1"/>
</dbReference>
<dbReference type="InterPro" id="IPR008274">
    <property type="entry name" value="AldOxase/xan_DH_MoCoBD1"/>
</dbReference>
<dbReference type="InterPro" id="IPR046867">
    <property type="entry name" value="AldOxase/xan_DH_MoCoBD2"/>
</dbReference>
<organism evidence="5 6">
    <name type="scientific">OM182 bacterium MED-G28</name>
    <dbReference type="NCBI Taxonomy" id="1986256"/>
    <lineage>
        <taxon>Bacteria</taxon>
        <taxon>Pseudomonadati</taxon>
        <taxon>Pseudomonadota</taxon>
        <taxon>Gammaproteobacteria</taxon>
        <taxon>OMG group</taxon>
        <taxon>OM182 clade</taxon>
    </lineage>
</organism>
<dbReference type="Gene3D" id="3.30.365.10">
    <property type="entry name" value="Aldehyde oxidase/xanthine dehydrogenase, molybdopterin binding domain"/>
    <property type="match status" value="4"/>
</dbReference>
<dbReference type="EMBL" id="NTJZ01000009">
    <property type="protein sequence ID" value="PDH33320.1"/>
    <property type="molecule type" value="Genomic_DNA"/>
</dbReference>
<dbReference type="PANTHER" id="PTHR11908">
    <property type="entry name" value="XANTHINE DEHYDROGENASE"/>
    <property type="match status" value="1"/>
</dbReference>
<protein>
    <submittedName>
        <fullName evidence="5">Aldehyde oxidase</fullName>
    </submittedName>
</protein>